<gene>
    <name evidence="11" type="ORF">GSLYS_00010548001</name>
</gene>
<evidence type="ECO:0000256" key="8">
    <source>
        <dbReference type="SAM" id="Coils"/>
    </source>
</evidence>
<evidence type="ECO:0000256" key="2">
    <source>
        <dbReference type="ARBA" id="ARBA00009085"/>
    </source>
</evidence>
<dbReference type="GO" id="GO:0004843">
    <property type="term" value="F:cysteine-type deubiquitinase activity"/>
    <property type="evidence" value="ECO:0007669"/>
    <property type="project" value="UniProtKB-EC"/>
</dbReference>
<dbReference type="PROSITE" id="PS50235">
    <property type="entry name" value="USP_3"/>
    <property type="match status" value="1"/>
</dbReference>
<dbReference type="PANTHER" id="PTHR24006:SF722">
    <property type="entry name" value="UBIQUITIN CARBOXYL-TERMINAL HYDROLASE 48"/>
    <property type="match status" value="1"/>
</dbReference>
<name>A0AAV2HT85_LYMST</name>
<feature type="domain" description="USP" evidence="10">
    <location>
        <begin position="1"/>
        <end position="84"/>
    </location>
</feature>
<evidence type="ECO:0000256" key="9">
    <source>
        <dbReference type="SAM" id="MobiDB-lite"/>
    </source>
</evidence>
<dbReference type="Pfam" id="PF00443">
    <property type="entry name" value="UCH"/>
    <property type="match status" value="1"/>
</dbReference>
<dbReference type="PANTHER" id="PTHR24006">
    <property type="entry name" value="UBIQUITIN CARBOXYL-TERMINAL HYDROLASE"/>
    <property type="match status" value="1"/>
</dbReference>
<keyword evidence="5" id="KW-0833">Ubl conjugation pathway</keyword>
<dbReference type="GO" id="GO:0016579">
    <property type="term" value="P:protein deubiquitination"/>
    <property type="evidence" value="ECO:0007669"/>
    <property type="project" value="InterPro"/>
</dbReference>
<dbReference type="InterPro" id="IPR028889">
    <property type="entry name" value="USP"/>
</dbReference>
<dbReference type="GO" id="GO:0005634">
    <property type="term" value="C:nucleus"/>
    <property type="evidence" value="ECO:0007669"/>
    <property type="project" value="UniProtKB-SubCell"/>
</dbReference>
<feature type="region of interest" description="Disordered" evidence="9">
    <location>
        <begin position="414"/>
        <end position="449"/>
    </location>
</feature>
<dbReference type="InterPro" id="IPR038765">
    <property type="entry name" value="Papain-like_cys_pep_sf"/>
</dbReference>
<comment type="caution">
    <text evidence="11">The sequence shown here is derived from an EMBL/GenBank/DDBJ whole genome shotgun (WGS) entry which is preliminary data.</text>
</comment>
<keyword evidence="12" id="KW-1185">Reference proteome</keyword>
<keyword evidence="7" id="KW-0788">Thiol protease</keyword>
<accession>A0AAV2HT85</accession>
<feature type="region of interest" description="Disordered" evidence="9">
    <location>
        <begin position="51"/>
        <end position="71"/>
    </location>
</feature>
<proteinExistence type="inferred from homology"/>
<evidence type="ECO:0000256" key="3">
    <source>
        <dbReference type="ARBA" id="ARBA00012759"/>
    </source>
</evidence>
<feature type="compositionally biased region" description="Basic residues" evidence="9">
    <location>
        <begin position="425"/>
        <end position="440"/>
    </location>
</feature>
<comment type="catalytic activity">
    <reaction evidence="1">
        <text>Thiol-dependent hydrolysis of ester, thioester, amide, peptide and isopeptide bonds formed by the C-terminal Gly of ubiquitin (a 76-residue protein attached to proteins as an intracellular targeting signal).</text>
        <dbReference type="EC" id="3.4.19.12"/>
    </reaction>
</comment>
<feature type="coiled-coil region" evidence="8">
    <location>
        <begin position="126"/>
        <end position="153"/>
    </location>
</feature>
<comment type="similarity">
    <text evidence="2">Belongs to the peptidase C19 family.</text>
</comment>
<organism evidence="11 12">
    <name type="scientific">Lymnaea stagnalis</name>
    <name type="common">Great pond snail</name>
    <name type="synonym">Helix stagnalis</name>
    <dbReference type="NCBI Taxonomy" id="6523"/>
    <lineage>
        <taxon>Eukaryota</taxon>
        <taxon>Metazoa</taxon>
        <taxon>Spiralia</taxon>
        <taxon>Lophotrochozoa</taxon>
        <taxon>Mollusca</taxon>
        <taxon>Gastropoda</taxon>
        <taxon>Heterobranchia</taxon>
        <taxon>Euthyneura</taxon>
        <taxon>Panpulmonata</taxon>
        <taxon>Hygrophila</taxon>
        <taxon>Lymnaeoidea</taxon>
        <taxon>Lymnaeidae</taxon>
        <taxon>Lymnaea</taxon>
    </lineage>
</organism>
<evidence type="ECO:0000256" key="5">
    <source>
        <dbReference type="ARBA" id="ARBA00022786"/>
    </source>
</evidence>
<feature type="non-terminal residue" evidence="11">
    <location>
        <position position="1"/>
    </location>
</feature>
<dbReference type="SUPFAM" id="SSF54001">
    <property type="entry name" value="Cysteine proteinases"/>
    <property type="match status" value="1"/>
</dbReference>
<evidence type="ECO:0000256" key="4">
    <source>
        <dbReference type="ARBA" id="ARBA00022670"/>
    </source>
</evidence>
<dbReference type="EC" id="3.4.19.12" evidence="3"/>
<dbReference type="EMBL" id="CAXITT010000235">
    <property type="protein sequence ID" value="CAL1536635.1"/>
    <property type="molecule type" value="Genomic_DNA"/>
</dbReference>
<keyword evidence="4" id="KW-0645">Protease</keyword>
<keyword evidence="8" id="KW-0175">Coiled coil</keyword>
<evidence type="ECO:0000259" key="10">
    <source>
        <dbReference type="PROSITE" id="PS50235"/>
    </source>
</evidence>
<dbReference type="InterPro" id="IPR050164">
    <property type="entry name" value="Peptidase_C19"/>
</dbReference>
<feature type="compositionally biased region" description="Basic and acidic residues" evidence="9">
    <location>
        <begin position="504"/>
        <end position="523"/>
    </location>
</feature>
<dbReference type="Proteomes" id="UP001497497">
    <property type="component" value="Unassembled WGS sequence"/>
</dbReference>
<dbReference type="Gene3D" id="3.90.70.10">
    <property type="entry name" value="Cysteine proteinases"/>
    <property type="match status" value="1"/>
</dbReference>
<dbReference type="GO" id="GO:0006508">
    <property type="term" value="P:proteolysis"/>
    <property type="evidence" value="ECO:0007669"/>
    <property type="project" value="UniProtKB-KW"/>
</dbReference>
<dbReference type="GO" id="GO:0005829">
    <property type="term" value="C:cytosol"/>
    <property type="evidence" value="ECO:0007669"/>
    <property type="project" value="TreeGrafter"/>
</dbReference>
<reference evidence="11 12" key="1">
    <citation type="submission" date="2024-04" db="EMBL/GenBank/DDBJ databases">
        <authorList>
            <consortium name="Genoscope - CEA"/>
            <person name="William W."/>
        </authorList>
    </citation>
    <scope>NUCLEOTIDE SEQUENCE [LARGE SCALE GENOMIC DNA]</scope>
</reference>
<evidence type="ECO:0000256" key="1">
    <source>
        <dbReference type="ARBA" id="ARBA00000707"/>
    </source>
</evidence>
<protein>
    <recommendedName>
        <fullName evidence="3">ubiquitinyl hydrolase 1</fullName>
        <ecNumber evidence="3">3.4.19.12</ecNumber>
    </recommendedName>
</protein>
<keyword evidence="6" id="KW-0378">Hydrolase</keyword>
<dbReference type="InterPro" id="IPR001394">
    <property type="entry name" value="Peptidase_C19_UCH"/>
</dbReference>
<dbReference type="AlphaFoldDB" id="A0AAV2HT85"/>
<evidence type="ECO:0000256" key="7">
    <source>
        <dbReference type="ARBA" id="ARBA00022807"/>
    </source>
</evidence>
<evidence type="ECO:0000313" key="12">
    <source>
        <dbReference type="Proteomes" id="UP001497497"/>
    </source>
</evidence>
<sequence length="568" mass="63910">AVLIHRGPTAYSGHYIAHIREQGEAGAWYKYNDEEIEKMKNKKLELGKEEDALATTESNSEKAPKVSKGNHSSRNAYMLVYSRCKKSDNGENSAPATVSEDVLPAAVKGYVQHDNQEFEDWITEMLEAQEKNINNVKERYEEMRNIYTALRVKSLDEPWEWVTLEWLTKWLADPTKMKQATNKIPKCPHDRLPPDDVVKMKCITSVGAEMLFSKNPIENRHTGESLLCDNCIRQKCREIRFRLCMSDDDKLFGSTKNISTLDPDEEYFWVSTKHLRSWKKYAMDEIAIKPAAAQGTQAGCSKQCTSFDITPSSFLSSDQEASSSSVSSNSGTGCNVNNSSHQECQSFALCEQTPLLHPSGQELCQVNSSFLPRHTGLRKQEVGDSSRDTAPLTRLNSFRGISDGIDGEVLSSCLHRPEGDGAQISKRRSVKRSSAKKRAPPKSNGTESASCDQIFMDACESSDSGTIILRQTDQGHLGDNVTGTDDCIENQKLEEAKDLEGWSRCNGHMEDRDGSGEEGRQEEAQDDEEKFNDDILCEHGNLRVDEIGRRAVSKMVWERLQYYFPHMK</sequence>
<evidence type="ECO:0000313" key="11">
    <source>
        <dbReference type="EMBL" id="CAL1536635.1"/>
    </source>
</evidence>
<feature type="non-terminal residue" evidence="11">
    <location>
        <position position="568"/>
    </location>
</feature>
<feature type="region of interest" description="Disordered" evidence="9">
    <location>
        <begin position="504"/>
        <end position="532"/>
    </location>
</feature>
<evidence type="ECO:0000256" key="6">
    <source>
        <dbReference type="ARBA" id="ARBA00022801"/>
    </source>
</evidence>